<sequence>MAAEPILGFGFYINVEANSYVIEFALARTREKHRIAFSDAAAFGHIALLVNNASHFAFDPDTREIQIGGGRLPSIAI</sequence>
<evidence type="ECO:0000313" key="2">
    <source>
        <dbReference type="Proteomes" id="UP000586722"/>
    </source>
</evidence>
<reference evidence="2" key="1">
    <citation type="submission" date="2020-01" db="EMBL/GenBank/DDBJ databases">
        <authorList>
            <person name="Fang Y."/>
            <person name="Sun R."/>
            <person name="Nie L."/>
            <person name="He J."/>
            <person name="Hao L."/>
            <person name="Wang L."/>
            <person name="Su S."/>
            <person name="Lv E."/>
            <person name="Zhang Z."/>
            <person name="Xie R."/>
            <person name="Liu H."/>
        </authorList>
    </citation>
    <scope>NUCLEOTIDE SEQUENCE [LARGE SCALE GENOMIC DNA]</scope>
    <source>
        <strain evidence="2">XCT-53</strain>
    </source>
</reference>
<evidence type="ECO:0000313" key="1">
    <source>
        <dbReference type="EMBL" id="NBN79387.1"/>
    </source>
</evidence>
<proteinExistence type="predicted"/>
<organism evidence="1 2">
    <name type="scientific">Pannonibacter tanglangensis</name>
    <dbReference type="NCBI Taxonomy" id="2750084"/>
    <lineage>
        <taxon>Bacteria</taxon>
        <taxon>Pseudomonadati</taxon>
        <taxon>Pseudomonadota</taxon>
        <taxon>Alphaproteobacteria</taxon>
        <taxon>Hyphomicrobiales</taxon>
        <taxon>Stappiaceae</taxon>
        <taxon>Pannonibacter</taxon>
    </lineage>
</organism>
<keyword evidence="2" id="KW-1185">Reference proteome</keyword>
<dbReference type="RefSeq" id="WP_161676823.1">
    <property type="nucleotide sequence ID" value="NZ_JAABLP010000003.1"/>
</dbReference>
<name>A0A7X5F412_9HYPH</name>
<dbReference type="AlphaFoldDB" id="A0A7X5F412"/>
<gene>
    <name evidence="1" type="ORF">GWI72_14005</name>
</gene>
<comment type="caution">
    <text evidence="1">The sequence shown here is derived from an EMBL/GenBank/DDBJ whole genome shotgun (WGS) entry which is preliminary data.</text>
</comment>
<protein>
    <submittedName>
        <fullName evidence="1">Uncharacterized protein</fullName>
    </submittedName>
</protein>
<dbReference type="EMBL" id="JAABLQ010000001">
    <property type="protein sequence ID" value="NBN79387.1"/>
    <property type="molecule type" value="Genomic_DNA"/>
</dbReference>
<accession>A0A7X5F412</accession>
<dbReference type="Proteomes" id="UP000586722">
    <property type="component" value="Unassembled WGS sequence"/>
</dbReference>